<dbReference type="AlphaFoldDB" id="A0A5N7CYC2"/>
<gene>
    <name evidence="1" type="ORF">BDV37DRAFT_15245</name>
</gene>
<sequence length="61" mass="6771">MVNIGIGSLDHSGHLDHNHTLTVFQATKISITHSLGLIRITRKRHPGESIRGIIYDATTRI</sequence>
<proteinExistence type="predicted"/>
<evidence type="ECO:0000313" key="1">
    <source>
        <dbReference type="EMBL" id="KAE8398949.1"/>
    </source>
</evidence>
<dbReference type="RefSeq" id="XP_031936268.1">
    <property type="nucleotide sequence ID" value="XM_032079007.1"/>
</dbReference>
<organism evidence="1 2">
    <name type="scientific">Aspergillus pseudonomiae</name>
    <dbReference type="NCBI Taxonomy" id="1506151"/>
    <lineage>
        <taxon>Eukaryota</taxon>
        <taxon>Fungi</taxon>
        <taxon>Dikarya</taxon>
        <taxon>Ascomycota</taxon>
        <taxon>Pezizomycotina</taxon>
        <taxon>Eurotiomycetes</taxon>
        <taxon>Eurotiomycetidae</taxon>
        <taxon>Eurotiales</taxon>
        <taxon>Aspergillaceae</taxon>
        <taxon>Aspergillus</taxon>
        <taxon>Aspergillus subgen. Circumdati</taxon>
    </lineage>
</organism>
<reference evidence="1 2" key="1">
    <citation type="submission" date="2019-04" db="EMBL/GenBank/DDBJ databases">
        <authorList>
            <consortium name="DOE Joint Genome Institute"/>
            <person name="Mondo S."/>
            <person name="Kjaerbolling I."/>
            <person name="Vesth T."/>
            <person name="Frisvad J.C."/>
            <person name="Nybo J.L."/>
            <person name="Theobald S."/>
            <person name="Kildgaard S."/>
            <person name="Isbrandt T."/>
            <person name="Kuo A."/>
            <person name="Sato A."/>
            <person name="Lyhne E.K."/>
            <person name="Kogle M.E."/>
            <person name="Wiebenga A."/>
            <person name="Kun R.S."/>
            <person name="Lubbers R.J."/>
            <person name="Makela M.R."/>
            <person name="Barry K."/>
            <person name="Chovatia M."/>
            <person name="Clum A."/>
            <person name="Daum C."/>
            <person name="Haridas S."/>
            <person name="He G."/>
            <person name="LaButti K."/>
            <person name="Lipzen A."/>
            <person name="Riley R."/>
            <person name="Salamov A."/>
            <person name="Simmons B.A."/>
            <person name="Magnuson J.K."/>
            <person name="Henrissat B."/>
            <person name="Mortensen U.H."/>
            <person name="Larsen T.O."/>
            <person name="Devries R.P."/>
            <person name="Grigoriev I.V."/>
            <person name="Machida M."/>
            <person name="Baker S.E."/>
            <person name="Andersen M.R."/>
            <person name="Cantor M.N."/>
            <person name="Hua S.X."/>
        </authorList>
    </citation>
    <scope>NUCLEOTIDE SEQUENCE [LARGE SCALE GENOMIC DNA]</scope>
    <source>
        <strain evidence="1 2">CBS 119388</strain>
    </source>
</reference>
<keyword evidence="2" id="KW-1185">Reference proteome</keyword>
<evidence type="ECO:0000313" key="2">
    <source>
        <dbReference type="Proteomes" id="UP000325579"/>
    </source>
</evidence>
<protein>
    <submittedName>
        <fullName evidence="1">Uncharacterized protein</fullName>
    </submittedName>
</protein>
<accession>A0A5N7CYC2</accession>
<dbReference type="GeneID" id="43663698"/>
<dbReference type="Proteomes" id="UP000325579">
    <property type="component" value="Unassembled WGS sequence"/>
</dbReference>
<name>A0A5N7CYC2_9EURO</name>
<dbReference type="EMBL" id="ML736844">
    <property type="protein sequence ID" value="KAE8398949.1"/>
    <property type="molecule type" value="Genomic_DNA"/>
</dbReference>